<dbReference type="STRING" id="237018.SAMN04489723_106257"/>
<keyword evidence="1" id="KW-0472">Membrane</keyword>
<sequence length="245" mass="28097">MDNQNSLNYCKKCELEISGNFCTNCGNAAELRRIDGRYIANEVTSVLNFDRGILYTIKELLIRPGLTVRKFIAEDRNRLVKPVIFIIISSLLYSVLRGLLKFEDGYVYYDNSTYSTATVMFEWVQNNYGYGNLIMGVFIALWTKLLFRKHPYNFYEILILLCFVMGIGMIILAVFGAVQGLTDLKVLQFGGMLFFIYSTWAIGQFFDGKKFASYLKAFFAYLLGLITFSIGVLLIGHLIDLFFQM</sequence>
<dbReference type="OrthoDB" id="7446256at2"/>
<feature type="transmembrane region" description="Helical" evidence="1">
    <location>
        <begin position="79"/>
        <end position="100"/>
    </location>
</feature>
<evidence type="ECO:0000313" key="2">
    <source>
        <dbReference type="EMBL" id="SFB28138.1"/>
    </source>
</evidence>
<name>A0A1I0ZV01_9BACT</name>
<evidence type="ECO:0000256" key="1">
    <source>
        <dbReference type="SAM" id="Phobius"/>
    </source>
</evidence>
<organism evidence="2 3">
    <name type="scientific">Algoriphagus aquimarinus</name>
    <dbReference type="NCBI Taxonomy" id="237018"/>
    <lineage>
        <taxon>Bacteria</taxon>
        <taxon>Pseudomonadati</taxon>
        <taxon>Bacteroidota</taxon>
        <taxon>Cytophagia</taxon>
        <taxon>Cytophagales</taxon>
        <taxon>Cyclobacteriaceae</taxon>
        <taxon>Algoriphagus</taxon>
    </lineage>
</organism>
<dbReference type="Proteomes" id="UP000198790">
    <property type="component" value="Unassembled WGS sequence"/>
</dbReference>
<evidence type="ECO:0000313" key="3">
    <source>
        <dbReference type="Proteomes" id="UP000198790"/>
    </source>
</evidence>
<dbReference type="InterPro" id="IPR022134">
    <property type="entry name" value="DUF3667"/>
</dbReference>
<feature type="transmembrane region" description="Helical" evidence="1">
    <location>
        <begin position="128"/>
        <end position="147"/>
    </location>
</feature>
<feature type="transmembrane region" description="Helical" evidence="1">
    <location>
        <begin position="218"/>
        <end position="239"/>
    </location>
</feature>
<keyword evidence="1" id="KW-1133">Transmembrane helix</keyword>
<protein>
    <recommendedName>
        <fullName evidence="4">DUF3667 domain-containing protein</fullName>
    </recommendedName>
</protein>
<feature type="transmembrane region" description="Helical" evidence="1">
    <location>
        <begin position="187"/>
        <end position="206"/>
    </location>
</feature>
<dbReference type="EMBL" id="FOKK01000006">
    <property type="protein sequence ID" value="SFB28138.1"/>
    <property type="molecule type" value="Genomic_DNA"/>
</dbReference>
<dbReference type="RefSeq" id="WP_092897067.1">
    <property type="nucleotide sequence ID" value="NZ_FOKK01000006.1"/>
</dbReference>
<keyword evidence="1" id="KW-0812">Transmembrane</keyword>
<feature type="transmembrane region" description="Helical" evidence="1">
    <location>
        <begin position="154"/>
        <end position="175"/>
    </location>
</feature>
<evidence type="ECO:0008006" key="4">
    <source>
        <dbReference type="Google" id="ProtNLM"/>
    </source>
</evidence>
<keyword evidence="3" id="KW-1185">Reference proteome</keyword>
<reference evidence="2 3" key="1">
    <citation type="submission" date="2016-10" db="EMBL/GenBank/DDBJ databases">
        <authorList>
            <person name="de Groot N.N."/>
        </authorList>
    </citation>
    <scope>NUCLEOTIDE SEQUENCE [LARGE SCALE GENOMIC DNA]</scope>
    <source>
        <strain evidence="2 3">DSM 23399</strain>
    </source>
</reference>
<dbReference type="AlphaFoldDB" id="A0A1I0ZV01"/>
<proteinExistence type="predicted"/>
<accession>A0A1I0ZV01</accession>
<dbReference type="Pfam" id="PF12412">
    <property type="entry name" value="DUF3667"/>
    <property type="match status" value="1"/>
</dbReference>
<gene>
    <name evidence="2" type="ORF">SAMN04489723_106257</name>
</gene>